<sequence>MNSRSRDVADAVSALLQSRRPVAVSRLRLTGTDPNVRGDPDEARLTLHGHGYRLRR</sequence>
<name>A0A212LHN1_9HYPH</name>
<gene>
    <name evidence="2" type="ORF">KL86PLE_40878</name>
</gene>
<evidence type="ECO:0000256" key="1">
    <source>
        <dbReference type="SAM" id="MobiDB-lite"/>
    </source>
</evidence>
<organism evidence="2">
    <name type="scientific">uncultured Pleomorphomonas sp</name>
    <dbReference type="NCBI Taxonomy" id="442121"/>
    <lineage>
        <taxon>Bacteria</taxon>
        <taxon>Pseudomonadati</taxon>
        <taxon>Pseudomonadota</taxon>
        <taxon>Alphaproteobacteria</taxon>
        <taxon>Hyphomicrobiales</taxon>
        <taxon>Pleomorphomonadaceae</taxon>
        <taxon>Pleomorphomonas</taxon>
        <taxon>environmental samples</taxon>
    </lineage>
</organism>
<dbReference type="AlphaFoldDB" id="A0A212LHN1"/>
<proteinExistence type="predicted"/>
<dbReference type="EMBL" id="FMJD01000008">
    <property type="protein sequence ID" value="SCM77073.1"/>
    <property type="molecule type" value="Genomic_DNA"/>
</dbReference>
<feature type="compositionally biased region" description="Basic and acidic residues" evidence="1">
    <location>
        <begin position="36"/>
        <end position="45"/>
    </location>
</feature>
<evidence type="ECO:0000313" key="2">
    <source>
        <dbReference type="EMBL" id="SCM77073.1"/>
    </source>
</evidence>
<feature type="region of interest" description="Disordered" evidence="1">
    <location>
        <begin position="31"/>
        <end position="56"/>
    </location>
</feature>
<reference evidence="2" key="1">
    <citation type="submission" date="2016-08" db="EMBL/GenBank/DDBJ databases">
        <authorList>
            <person name="Seilhamer J.J."/>
        </authorList>
    </citation>
    <scope>NUCLEOTIDE SEQUENCE</scope>
    <source>
        <strain evidence="2">86</strain>
    </source>
</reference>
<accession>A0A212LHN1</accession>
<protein>
    <submittedName>
        <fullName evidence="2">Uncharacterized protein</fullName>
    </submittedName>
</protein>